<sequence length="172" mass="19088">MSDDVQPVFAETIAEAAKSLGVHERTLKSWLAEGAPPKTDDGYNVDAILQWRAANRKTSDLSLEDPDEFKLRMALAKLKEQEGKADKVTEEAAIAAYKKHLLAEGLIHASSANNTFANALKNIRNRLQRIPVELAAGYAPEIQRQLERDLAQRIDIALRALRIELESGIDDD</sequence>
<dbReference type="InterPro" id="IPR009061">
    <property type="entry name" value="DNA-bd_dom_put_sf"/>
</dbReference>
<dbReference type="SUPFAM" id="SSF46955">
    <property type="entry name" value="Putative DNA-binding domain"/>
    <property type="match status" value="1"/>
</dbReference>
<evidence type="ECO:0000313" key="2">
    <source>
        <dbReference type="Proteomes" id="UP000321353"/>
    </source>
</evidence>
<organism evidence="1 2">
    <name type="scientific">Stieleria maiorica</name>
    <dbReference type="NCBI Taxonomy" id="2795974"/>
    <lineage>
        <taxon>Bacteria</taxon>
        <taxon>Pseudomonadati</taxon>
        <taxon>Planctomycetota</taxon>
        <taxon>Planctomycetia</taxon>
        <taxon>Pirellulales</taxon>
        <taxon>Pirellulaceae</taxon>
        <taxon>Stieleria</taxon>
    </lineage>
</organism>
<keyword evidence="2" id="KW-1185">Reference proteome</keyword>
<evidence type="ECO:0000313" key="1">
    <source>
        <dbReference type="EMBL" id="QEF98160.1"/>
    </source>
</evidence>
<gene>
    <name evidence="1" type="ORF">Mal15_22080</name>
</gene>
<proteinExistence type="predicted"/>
<reference evidence="1 2" key="1">
    <citation type="submission" date="2019-02" db="EMBL/GenBank/DDBJ databases">
        <title>Planctomycetal bacteria perform biofilm scaping via a novel small molecule.</title>
        <authorList>
            <person name="Jeske O."/>
            <person name="Boedeker C."/>
            <person name="Wiegand S."/>
            <person name="Breitling P."/>
            <person name="Kallscheuer N."/>
            <person name="Jogler M."/>
            <person name="Rohde M."/>
            <person name="Petersen J."/>
            <person name="Medema M.H."/>
            <person name="Surup F."/>
            <person name="Jogler C."/>
        </authorList>
    </citation>
    <scope>NUCLEOTIDE SEQUENCE [LARGE SCALE GENOMIC DNA]</scope>
    <source>
        <strain evidence="1 2">Mal15</strain>
    </source>
</reference>
<dbReference type="EMBL" id="CP036264">
    <property type="protein sequence ID" value="QEF98160.1"/>
    <property type="molecule type" value="Genomic_DNA"/>
</dbReference>
<dbReference type="AlphaFoldDB" id="A0A5B9MDX8"/>
<accession>A0A5B9MDX8</accession>
<dbReference type="KEGG" id="smam:Mal15_22080"/>
<dbReference type="InterPro" id="IPR036388">
    <property type="entry name" value="WH-like_DNA-bd_sf"/>
</dbReference>
<dbReference type="Gene3D" id="1.10.10.10">
    <property type="entry name" value="Winged helix-like DNA-binding domain superfamily/Winged helix DNA-binding domain"/>
    <property type="match status" value="1"/>
</dbReference>
<name>A0A5B9MDX8_9BACT</name>
<dbReference type="RefSeq" id="WP_147867721.1">
    <property type="nucleotide sequence ID" value="NZ_CP036264.1"/>
</dbReference>
<evidence type="ECO:0008006" key="3">
    <source>
        <dbReference type="Google" id="ProtNLM"/>
    </source>
</evidence>
<dbReference type="Proteomes" id="UP000321353">
    <property type="component" value="Chromosome"/>
</dbReference>
<protein>
    <recommendedName>
        <fullName evidence="3">Phage DNA packaging protein Nu1</fullName>
    </recommendedName>
</protein>